<sequence>MKHTYKIEGMTCSGCEEKVRTALLQIENITAVEVSKDTHSATIDMINPISLEDLQIPLAPKYKIKANPDSQSKEETKSWFETYKPILLIFFYISIVTTIMAFQNMTTNQMNINEIGMKWMNHFMGGFFLAFSFFKLLNLKGFAESYQTYDIIAKRFPIWAYFYAYLELALGLSFLANIHPLITNSVTFVVMSISIIGVLQAVRNKRKIQCACLGTIFNLPMSTITIIEDALMILMSGIMIVLLV</sequence>
<dbReference type="GO" id="GO:0030416">
    <property type="term" value="P:methylamine metabolic process"/>
    <property type="evidence" value="ECO:0007669"/>
    <property type="project" value="InterPro"/>
</dbReference>
<evidence type="ECO:0000256" key="4">
    <source>
        <dbReference type="ARBA" id="ARBA00023136"/>
    </source>
</evidence>
<dbReference type="Proteomes" id="UP000253319">
    <property type="component" value="Unassembled WGS sequence"/>
</dbReference>
<dbReference type="GO" id="GO:0016020">
    <property type="term" value="C:membrane"/>
    <property type="evidence" value="ECO:0007669"/>
    <property type="project" value="UniProtKB-SubCell"/>
</dbReference>
<dbReference type="EMBL" id="QLST01000009">
    <property type="protein sequence ID" value="RBA28205.1"/>
    <property type="molecule type" value="Genomic_DNA"/>
</dbReference>
<feature type="transmembrane region" description="Helical" evidence="5">
    <location>
        <begin position="182"/>
        <end position="202"/>
    </location>
</feature>
<gene>
    <name evidence="7" type="ORF">DPN68_08615</name>
</gene>
<dbReference type="RefSeq" id="WP_113989249.1">
    <property type="nucleotide sequence ID" value="NZ_QLST01000009.1"/>
</dbReference>
<dbReference type="PROSITE" id="PS50846">
    <property type="entry name" value="HMA_2"/>
    <property type="match status" value="1"/>
</dbReference>
<dbReference type="AlphaFoldDB" id="A0A365P112"/>
<evidence type="ECO:0000313" key="8">
    <source>
        <dbReference type="Proteomes" id="UP000253319"/>
    </source>
</evidence>
<dbReference type="Gene3D" id="3.30.70.100">
    <property type="match status" value="1"/>
</dbReference>
<keyword evidence="3 5" id="KW-1133">Transmembrane helix</keyword>
<dbReference type="Pfam" id="PF07291">
    <property type="entry name" value="MauE"/>
    <property type="match status" value="1"/>
</dbReference>
<feature type="domain" description="HMA" evidence="6">
    <location>
        <begin position="1"/>
        <end position="67"/>
    </location>
</feature>
<evidence type="ECO:0000313" key="7">
    <source>
        <dbReference type="EMBL" id="RBA28205.1"/>
    </source>
</evidence>
<evidence type="ECO:0000256" key="3">
    <source>
        <dbReference type="ARBA" id="ARBA00022989"/>
    </source>
</evidence>
<proteinExistence type="predicted"/>
<evidence type="ECO:0000256" key="2">
    <source>
        <dbReference type="ARBA" id="ARBA00022692"/>
    </source>
</evidence>
<dbReference type="SUPFAM" id="SSF55008">
    <property type="entry name" value="HMA, heavy metal-associated domain"/>
    <property type="match status" value="1"/>
</dbReference>
<feature type="transmembrane region" description="Helical" evidence="5">
    <location>
        <begin position="223"/>
        <end position="243"/>
    </location>
</feature>
<dbReference type="InterPro" id="IPR009908">
    <property type="entry name" value="Methylamine_util_MauE"/>
</dbReference>
<protein>
    <submittedName>
        <fullName evidence="7">Heavy-metal-associated domain-containing protein</fullName>
    </submittedName>
</protein>
<evidence type="ECO:0000256" key="5">
    <source>
        <dbReference type="SAM" id="Phobius"/>
    </source>
</evidence>
<reference evidence="7 8" key="1">
    <citation type="submission" date="2018-06" db="EMBL/GenBank/DDBJ databases">
        <title>Flavobacterium tibetense sp. nov., isolated from a wetland YonghuCo on Tibetan Plateau.</title>
        <authorList>
            <person name="Xing P."/>
            <person name="Phurbu D."/>
            <person name="Lu H."/>
        </authorList>
    </citation>
    <scope>NUCLEOTIDE SEQUENCE [LARGE SCALE GENOMIC DNA]</scope>
    <source>
        <strain evidence="7 8">YH5</strain>
    </source>
</reference>
<dbReference type="CDD" id="cd00371">
    <property type="entry name" value="HMA"/>
    <property type="match status" value="1"/>
</dbReference>
<organism evidence="7 8">
    <name type="scientific">Flavobacterium tibetense</name>
    <dbReference type="NCBI Taxonomy" id="2233533"/>
    <lineage>
        <taxon>Bacteria</taxon>
        <taxon>Pseudomonadati</taxon>
        <taxon>Bacteroidota</taxon>
        <taxon>Flavobacteriia</taxon>
        <taxon>Flavobacteriales</taxon>
        <taxon>Flavobacteriaceae</taxon>
        <taxon>Flavobacterium</taxon>
    </lineage>
</organism>
<comment type="subcellular location">
    <subcellularLocation>
        <location evidence="1">Membrane</location>
        <topology evidence="1">Multi-pass membrane protein</topology>
    </subcellularLocation>
</comment>
<feature type="transmembrane region" description="Helical" evidence="5">
    <location>
        <begin position="86"/>
        <end position="107"/>
    </location>
</feature>
<keyword evidence="2 5" id="KW-0812">Transmembrane</keyword>
<keyword evidence="8" id="KW-1185">Reference proteome</keyword>
<comment type="caution">
    <text evidence="7">The sequence shown here is derived from an EMBL/GenBank/DDBJ whole genome shotgun (WGS) entry which is preliminary data.</text>
</comment>
<dbReference type="Pfam" id="PF00403">
    <property type="entry name" value="HMA"/>
    <property type="match status" value="1"/>
</dbReference>
<name>A0A365P112_9FLAO</name>
<dbReference type="InterPro" id="IPR006121">
    <property type="entry name" value="HMA_dom"/>
</dbReference>
<evidence type="ECO:0000259" key="6">
    <source>
        <dbReference type="PROSITE" id="PS50846"/>
    </source>
</evidence>
<accession>A0A365P112</accession>
<keyword evidence="4 5" id="KW-0472">Membrane</keyword>
<feature type="transmembrane region" description="Helical" evidence="5">
    <location>
        <begin position="158"/>
        <end position="176"/>
    </location>
</feature>
<dbReference type="OrthoDB" id="1521937at2"/>
<feature type="transmembrane region" description="Helical" evidence="5">
    <location>
        <begin position="119"/>
        <end position="137"/>
    </location>
</feature>
<dbReference type="InterPro" id="IPR036163">
    <property type="entry name" value="HMA_dom_sf"/>
</dbReference>
<dbReference type="GO" id="GO:0046872">
    <property type="term" value="F:metal ion binding"/>
    <property type="evidence" value="ECO:0007669"/>
    <property type="project" value="InterPro"/>
</dbReference>
<evidence type="ECO:0000256" key="1">
    <source>
        <dbReference type="ARBA" id="ARBA00004141"/>
    </source>
</evidence>